<organism evidence="3 4">
    <name type="scientific">Candidatus Falkowbacteria bacterium CG10_big_fil_rev_8_21_14_0_10_39_9</name>
    <dbReference type="NCBI Taxonomy" id="1974566"/>
    <lineage>
        <taxon>Bacteria</taxon>
        <taxon>Candidatus Falkowiibacteriota</taxon>
    </lineage>
</organism>
<keyword evidence="1" id="KW-0812">Transmembrane</keyword>
<dbReference type="EMBL" id="PFAQ01000011">
    <property type="protein sequence ID" value="PIT95243.1"/>
    <property type="molecule type" value="Genomic_DNA"/>
</dbReference>
<comment type="caution">
    <text evidence="3">The sequence shown here is derived from an EMBL/GenBank/DDBJ whole genome shotgun (WGS) entry which is preliminary data.</text>
</comment>
<dbReference type="InterPro" id="IPR036938">
    <property type="entry name" value="PAP2/HPO_sf"/>
</dbReference>
<dbReference type="SMART" id="SM00014">
    <property type="entry name" value="acidPPc"/>
    <property type="match status" value="1"/>
</dbReference>
<feature type="transmembrane region" description="Helical" evidence="1">
    <location>
        <begin position="97"/>
        <end position="116"/>
    </location>
</feature>
<name>A0A2M6WR65_9BACT</name>
<accession>A0A2M6WR65</accession>
<dbReference type="AlphaFoldDB" id="A0A2M6WR65"/>
<dbReference type="PANTHER" id="PTHR14969:SF13">
    <property type="entry name" value="AT30094P"/>
    <property type="match status" value="1"/>
</dbReference>
<dbReference type="Gene3D" id="1.20.144.10">
    <property type="entry name" value="Phosphatidic acid phosphatase type 2/haloperoxidase"/>
    <property type="match status" value="1"/>
</dbReference>
<proteinExistence type="predicted"/>
<reference evidence="4" key="1">
    <citation type="submission" date="2017-09" db="EMBL/GenBank/DDBJ databases">
        <title>Depth-based differentiation of microbial function through sediment-hosted aquifers and enrichment of novel symbionts in the deep terrestrial subsurface.</title>
        <authorList>
            <person name="Probst A.J."/>
            <person name="Ladd B."/>
            <person name="Jarett J.K."/>
            <person name="Geller-Mcgrath D.E."/>
            <person name="Sieber C.M.K."/>
            <person name="Emerson J.B."/>
            <person name="Anantharaman K."/>
            <person name="Thomas B.C."/>
            <person name="Malmstrom R."/>
            <person name="Stieglmeier M."/>
            <person name="Klingl A."/>
            <person name="Woyke T."/>
            <person name="Ryan C.M."/>
            <person name="Banfield J.F."/>
        </authorList>
    </citation>
    <scope>NUCLEOTIDE SEQUENCE [LARGE SCALE GENOMIC DNA]</scope>
</reference>
<feature type="transmembrane region" description="Helical" evidence="1">
    <location>
        <begin position="56"/>
        <end position="77"/>
    </location>
</feature>
<feature type="transmembrane region" description="Helical" evidence="1">
    <location>
        <begin position="151"/>
        <end position="170"/>
    </location>
</feature>
<sequence>MLKIDQTLYNFLVDSRSTLGTAIFSIGSFLGNWQFIVLAMIVIITFLILQKKLKFIAPLLLAVLSSEAITFLGKWYFQRPRPVSSVFWETGWSFPSGHATIAVAFYGFLAFILLQLKPRFKTSLVYTILFLVIVLIGFSRLYLGAHYLSDVLVGYLVGLFGLSLGVVWTGKRV</sequence>
<dbReference type="SUPFAM" id="SSF48317">
    <property type="entry name" value="Acid phosphatase/Vanadium-dependent haloperoxidase"/>
    <property type="match status" value="1"/>
</dbReference>
<feature type="transmembrane region" description="Helical" evidence="1">
    <location>
        <begin position="20"/>
        <end position="49"/>
    </location>
</feature>
<evidence type="ECO:0000259" key="2">
    <source>
        <dbReference type="SMART" id="SM00014"/>
    </source>
</evidence>
<evidence type="ECO:0000313" key="4">
    <source>
        <dbReference type="Proteomes" id="UP000228900"/>
    </source>
</evidence>
<dbReference type="CDD" id="cd03392">
    <property type="entry name" value="PAP2_like_2"/>
    <property type="match status" value="1"/>
</dbReference>
<feature type="transmembrane region" description="Helical" evidence="1">
    <location>
        <begin position="123"/>
        <end position="145"/>
    </location>
</feature>
<dbReference type="Pfam" id="PF01569">
    <property type="entry name" value="PAP2"/>
    <property type="match status" value="1"/>
</dbReference>
<feature type="domain" description="Phosphatidic acid phosphatase type 2/haloperoxidase" evidence="2">
    <location>
        <begin position="55"/>
        <end position="166"/>
    </location>
</feature>
<dbReference type="InterPro" id="IPR000326">
    <property type="entry name" value="PAP2/HPO"/>
</dbReference>
<keyword evidence="1" id="KW-1133">Transmembrane helix</keyword>
<dbReference type="Proteomes" id="UP000228900">
    <property type="component" value="Unassembled WGS sequence"/>
</dbReference>
<dbReference type="PANTHER" id="PTHR14969">
    <property type="entry name" value="SPHINGOSINE-1-PHOSPHATE PHOSPHOHYDROLASE"/>
    <property type="match status" value="1"/>
</dbReference>
<keyword evidence="1" id="KW-0472">Membrane</keyword>
<evidence type="ECO:0000256" key="1">
    <source>
        <dbReference type="SAM" id="Phobius"/>
    </source>
</evidence>
<gene>
    <name evidence="3" type="ORF">COT98_00585</name>
</gene>
<evidence type="ECO:0000313" key="3">
    <source>
        <dbReference type="EMBL" id="PIT95243.1"/>
    </source>
</evidence>
<protein>
    <recommendedName>
        <fullName evidence="2">Phosphatidic acid phosphatase type 2/haloperoxidase domain-containing protein</fullName>
    </recommendedName>
</protein>